<evidence type="ECO:0000313" key="2">
    <source>
        <dbReference type="Proteomes" id="UP000178129"/>
    </source>
</evidence>
<comment type="caution">
    <text evidence="1">The sequence shown here is derived from an EMBL/GenBank/DDBJ whole genome shotgun (WGS) entry which is preliminary data.</text>
</comment>
<accession>A0A1E1KEQ8</accession>
<protein>
    <submittedName>
        <fullName evidence="1">Uncharacterized protein</fullName>
    </submittedName>
</protein>
<reference evidence="2" key="1">
    <citation type="submission" date="2016-03" db="EMBL/GenBank/DDBJ databases">
        <authorList>
            <person name="Ploux O."/>
        </authorList>
    </citation>
    <scope>NUCLEOTIDE SEQUENCE [LARGE SCALE GENOMIC DNA]</scope>
    <source>
        <strain evidence="2">UK7</strain>
    </source>
</reference>
<dbReference type="AlphaFoldDB" id="A0A1E1KEQ8"/>
<name>A0A1E1KEQ8_9HELO</name>
<organism evidence="1 2">
    <name type="scientific">Rhynchosporium graminicola</name>
    <dbReference type="NCBI Taxonomy" id="2792576"/>
    <lineage>
        <taxon>Eukaryota</taxon>
        <taxon>Fungi</taxon>
        <taxon>Dikarya</taxon>
        <taxon>Ascomycota</taxon>
        <taxon>Pezizomycotina</taxon>
        <taxon>Leotiomycetes</taxon>
        <taxon>Helotiales</taxon>
        <taxon>Ploettnerulaceae</taxon>
        <taxon>Rhynchosporium</taxon>
    </lineage>
</organism>
<gene>
    <name evidence="1" type="ORF">RCO7_14359</name>
</gene>
<dbReference type="EMBL" id="FJUW01000010">
    <property type="protein sequence ID" value="CZS95234.1"/>
    <property type="molecule type" value="Genomic_DNA"/>
</dbReference>
<proteinExistence type="predicted"/>
<keyword evidence="2" id="KW-1185">Reference proteome</keyword>
<dbReference type="Proteomes" id="UP000178129">
    <property type="component" value="Unassembled WGS sequence"/>
</dbReference>
<dbReference type="InParanoid" id="A0A1E1KEQ8"/>
<evidence type="ECO:0000313" key="1">
    <source>
        <dbReference type="EMBL" id="CZS95234.1"/>
    </source>
</evidence>
<sequence length="46" mass="5295">MACHTLNSPDRFCLCSLWVITVDARMIPGHLEIWVLFPRAQLVEIV</sequence>